<dbReference type="Pfam" id="PF00672">
    <property type="entry name" value="HAMP"/>
    <property type="match status" value="1"/>
</dbReference>
<feature type="domain" description="HAMP" evidence="6">
    <location>
        <begin position="345"/>
        <end position="398"/>
    </location>
</feature>
<dbReference type="GO" id="GO:0007165">
    <property type="term" value="P:signal transduction"/>
    <property type="evidence" value="ECO:0007669"/>
    <property type="project" value="UniProtKB-KW"/>
</dbReference>
<evidence type="ECO:0000256" key="2">
    <source>
        <dbReference type="ARBA" id="ARBA00029447"/>
    </source>
</evidence>
<organism evidence="7 8">
    <name type="scientific">Oharaeibacter diazotrophicus</name>
    <dbReference type="NCBI Taxonomy" id="1920512"/>
    <lineage>
        <taxon>Bacteria</taxon>
        <taxon>Pseudomonadati</taxon>
        <taxon>Pseudomonadota</taxon>
        <taxon>Alphaproteobacteria</taxon>
        <taxon>Hyphomicrobiales</taxon>
        <taxon>Pleomorphomonadaceae</taxon>
        <taxon>Oharaeibacter</taxon>
    </lineage>
</organism>
<dbReference type="Pfam" id="PF00015">
    <property type="entry name" value="MCPsignal"/>
    <property type="match status" value="1"/>
</dbReference>
<evidence type="ECO:0000259" key="6">
    <source>
        <dbReference type="PROSITE" id="PS50885"/>
    </source>
</evidence>
<dbReference type="Gene3D" id="1.10.287.950">
    <property type="entry name" value="Methyl-accepting chemotaxis protein"/>
    <property type="match status" value="1"/>
</dbReference>
<evidence type="ECO:0000313" key="8">
    <source>
        <dbReference type="Proteomes" id="UP000294547"/>
    </source>
</evidence>
<accession>A0A4R6R4V6</accession>
<dbReference type="CDD" id="cd06225">
    <property type="entry name" value="HAMP"/>
    <property type="match status" value="1"/>
</dbReference>
<dbReference type="InterPro" id="IPR004089">
    <property type="entry name" value="MCPsignal_dom"/>
</dbReference>
<evidence type="ECO:0000256" key="1">
    <source>
        <dbReference type="ARBA" id="ARBA00023224"/>
    </source>
</evidence>
<feature type="domain" description="Methyl-accepting transducer" evidence="5">
    <location>
        <begin position="439"/>
        <end position="661"/>
    </location>
</feature>
<dbReference type="PROSITE" id="PS50111">
    <property type="entry name" value="CHEMOTAXIS_TRANSDUC_2"/>
    <property type="match status" value="1"/>
</dbReference>
<dbReference type="GO" id="GO:0006935">
    <property type="term" value="P:chemotaxis"/>
    <property type="evidence" value="ECO:0007669"/>
    <property type="project" value="InterPro"/>
</dbReference>
<dbReference type="RefSeq" id="WP_126540754.1">
    <property type="nucleotide sequence ID" value="NZ_BSPM01000001.1"/>
</dbReference>
<evidence type="ECO:0000256" key="4">
    <source>
        <dbReference type="SAM" id="Phobius"/>
    </source>
</evidence>
<dbReference type="OrthoDB" id="8456673at2"/>
<comment type="caution">
    <text evidence="7">The sequence shown here is derived from an EMBL/GenBank/DDBJ whole genome shotgun (WGS) entry which is preliminary data.</text>
</comment>
<dbReference type="Proteomes" id="UP000294547">
    <property type="component" value="Unassembled WGS sequence"/>
</dbReference>
<keyword evidence="1 3" id="KW-0807">Transducer</keyword>
<evidence type="ECO:0000256" key="3">
    <source>
        <dbReference type="PROSITE-ProRule" id="PRU00284"/>
    </source>
</evidence>
<name>A0A4R6R4V6_9HYPH</name>
<dbReference type="GO" id="GO:0016020">
    <property type="term" value="C:membrane"/>
    <property type="evidence" value="ECO:0007669"/>
    <property type="project" value="InterPro"/>
</dbReference>
<keyword evidence="4" id="KW-0472">Membrane</keyword>
<feature type="transmembrane region" description="Helical" evidence="4">
    <location>
        <begin position="322"/>
        <end position="344"/>
    </location>
</feature>
<dbReference type="InterPro" id="IPR003660">
    <property type="entry name" value="HAMP_dom"/>
</dbReference>
<comment type="similarity">
    <text evidence="2">Belongs to the methyl-accepting chemotaxis (MCP) protein family.</text>
</comment>
<dbReference type="InterPro" id="IPR004090">
    <property type="entry name" value="Chemotax_Me-accpt_rcpt"/>
</dbReference>
<dbReference type="AlphaFoldDB" id="A0A4R6R4V6"/>
<keyword evidence="4" id="KW-0812">Transmembrane</keyword>
<dbReference type="EMBL" id="SNXY01000014">
    <property type="protein sequence ID" value="TDP80931.1"/>
    <property type="molecule type" value="Genomic_DNA"/>
</dbReference>
<dbReference type="SMART" id="SM00283">
    <property type="entry name" value="MA"/>
    <property type="match status" value="1"/>
</dbReference>
<dbReference type="PROSITE" id="PS50885">
    <property type="entry name" value="HAMP"/>
    <property type="match status" value="1"/>
</dbReference>
<dbReference type="SMART" id="SM00304">
    <property type="entry name" value="HAMP"/>
    <property type="match status" value="1"/>
</dbReference>
<dbReference type="PRINTS" id="PR00260">
    <property type="entry name" value="CHEMTRNSDUCR"/>
</dbReference>
<dbReference type="PANTHER" id="PTHR32089">
    <property type="entry name" value="METHYL-ACCEPTING CHEMOTAXIS PROTEIN MCPB"/>
    <property type="match status" value="1"/>
</dbReference>
<dbReference type="SUPFAM" id="SSF58104">
    <property type="entry name" value="Methyl-accepting chemotaxis protein (MCP) signaling domain"/>
    <property type="match status" value="1"/>
</dbReference>
<evidence type="ECO:0000313" key="7">
    <source>
        <dbReference type="EMBL" id="TDP80931.1"/>
    </source>
</evidence>
<keyword evidence="8" id="KW-1185">Reference proteome</keyword>
<evidence type="ECO:0000259" key="5">
    <source>
        <dbReference type="PROSITE" id="PS50111"/>
    </source>
</evidence>
<feature type="transmembrane region" description="Helical" evidence="4">
    <location>
        <begin position="6"/>
        <end position="27"/>
    </location>
</feature>
<reference evidence="7 8" key="1">
    <citation type="submission" date="2019-03" db="EMBL/GenBank/DDBJ databases">
        <title>Genomic Encyclopedia of Type Strains, Phase IV (KMG-IV): sequencing the most valuable type-strain genomes for metagenomic binning, comparative biology and taxonomic classification.</title>
        <authorList>
            <person name="Goeker M."/>
        </authorList>
    </citation>
    <scope>NUCLEOTIDE SEQUENCE [LARGE SCALE GENOMIC DNA]</scope>
    <source>
        <strain evidence="7 8">DSM 102969</strain>
    </source>
</reference>
<gene>
    <name evidence="7" type="ORF">EDD54_4564</name>
</gene>
<protein>
    <submittedName>
        <fullName evidence="7">Methyl-accepting chemotaxis protein</fullName>
    </submittedName>
</protein>
<dbReference type="Gene3D" id="6.10.340.10">
    <property type="match status" value="1"/>
</dbReference>
<dbReference type="GO" id="GO:0004888">
    <property type="term" value="F:transmembrane signaling receptor activity"/>
    <property type="evidence" value="ECO:0007669"/>
    <property type="project" value="InterPro"/>
</dbReference>
<keyword evidence="4" id="KW-1133">Transmembrane helix</keyword>
<sequence>MKNLSARLVLQIAVTVLGIGIVALLGLGARDQWYRLRAADDLAALTRAQASLFVGAQNLRLDRGQTRRALKADAGSERTEPARTYRAKAMAALAETDDNLRAIDFPDRATLLPAYDAAAAKFRAVIPEADAAQARPKAERPADIAERWNTVVNDLVDAMGRISGAINVEARLSDPIVDALFQVKQSAWTARIAAGDATSLVSDGTAGIALPADAIARFNRAVGTALASLAGARDTVAGIDVDAGLAAAFAAAERGYTGPAFQDRQAAQLQAILAGTPLPLDKPAWDAAYAEALTSIAAVADAAMAMAGRHAETSRADATTGFALQLALLVAGTLFTLGALAVILHKVTRPLAVIRDRMTRLAAGDLDVDAPFTDRNDEIGALGRTMAAFRDGMRETEALRRRQAEQEVAVAAQRRADMLALADQLDRSLGSALAAVTRSAADLEGAAGTLFGSAAETSTRSTAVAAASEQASANVASVASATEELSASVREIARQVEHSAGIATDAVREAEQTNAKVRDLAEAAGRIGSIAGLIDEIAGRTNLLALNATIEAARAGEAGKGFAVVASEVKSLANQTAKATAEITAQIGAIQAASTEMAEAIGGIGRTIATMSGISATILTGVEDQGAATMEIARNIGEASQGTAEVSSTIAGVNATAADSHAAASRVLAAATELSRQADVLGRDVAGFLAGVRAA</sequence>
<proteinExistence type="inferred from homology"/>
<dbReference type="PANTHER" id="PTHR32089:SF112">
    <property type="entry name" value="LYSOZYME-LIKE PROTEIN-RELATED"/>
    <property type="match status" value="1"/>
</dbReference>